<keyword evidence="3" id="KW-0804">Transcription</keyword>
<dbReference type="Pfam" id="PF00440">
    <property type="entry name" value="TetR_N"/>
    <property type="match status" value="1"/>
</dbReference>
<keyword evidence="2 4" id="KW-0238">DNA-binding</keyword>
<evidence type="ECO:0000313" key="7">
    <source>
        <dbReference type="Proteomes" id="UP001214250"/>
    </source>
</evidence>
<reference evidence="6 7" key="1">
    <citation type="submission" date="2023-02" db="EMBL/GenBank/DDBJ databases">
        <title>Genome sequence of Lentisphaera profundi SAORIC-696.</title>
        <authorList>
            <person name="Kim e."/>
            <person name="Cho J.-C."/>
            <person name="Choi A."/>
            <person name="Kang I."/>
        </authorList>
    </citation>
    <scope>NUCLEOTIDE SEQUENCE [LARGE SCALE GENOMIC DNA]</scope>
    <source>
        <strain evidence="6 7">SAORIC-696</strain>
    </source>
</reference>
<protein>
    <submittedName>
        <fullName evidence="6">TetR/AcrR family transcriptional regulator</fullName>
    </submittedName>
</protein>
<gene>
    <name evidence="6" type="ORF">PQO03_08645</name>
</gene>
<dbReference type="PRINTS" id="PR00455">
    <property type="entry name" value="HTHTETR"/>
</dbReference>
<keyword evidence="7" id="KW-1185">Reference proteome</keyword>
<proteinExistence type="predicted"/>
<dbReference type="RefSeq" id="WP_274149560.1">
    <property type="nucleotide sequence ID" value="NZ_CP117811.1"/>
</dbReference>
<dbReference type="PANTHER" id="PTHR47506:SF3">
    <property type="entry name" value="HTH-TYPE TRANSCRIPTIONAL REGULATOR LMRA"/>
    <property type="match status" value="1"/>
</dbReference>
<dbReference type="InterPro" id="IPR009057">
    <property type="entry name" value="Homeodomain-like_sf"/>
</dbReference>
<dbReference type="SUPFAM" id="SSF46689">
    <property type="entry name" value="Homeodomain-like"/>
    <property type="match status" value="1"/>
</dbReference>
<feature type="domain" description="HTH tetR-type" evidence="5">
    <location>
        <begin position="7"/>
        <end position="67"/>
    </location>
</feature>
<evidence type="ECO:0000256" key="2">
    <source>
        <dbReference type="ARBA" id="ARBA00023125"/>
    </source>
</evidence>
<evidence type="ECO:0000313" key="6">
    <source>
        <dbReference type="EMBL" id="WDE95782.1"/>
    </source>
</evidence>
<name>A0ABY7VPZ1_9BACT</name>
<organism evidence="6 7">
    <name type="scientific">Lentisphaera profundi</name>
    <dbReference type="NCBI Taxonomy" id="1658616"/>
    <lineage>
        <taxon>Bacteria</taxon>
        <taxon>Pseudomonadati</taxon>
        <taxon>Lentisphaerota</taxon>
        <taxon>Lentisphaeria</taxon>
        <taxon>Lentisphaerales</taxon>
        <taxon>Lentisphaeraceae</taxon>
        <taxon>Lentisphaera</taxon>
    </lineage>
</organism>
<dbReference type="PANTHER" id="PTHR47506">
    <property type="entry name" value="TRANSCRIPTIONAL REGULATORY PROTEIN"/>
    <property type="match status" value="1"/>
</dbReference>
<evidence type="ECO:0000256" key="3">
    <source>
        <dbReference type="ARBA" id="ARBA00023163"/>
    </source>
</evidence>
<dbReference type="EMBL" id="CP117811">
    <property type="protein sequence ID" value="WDE95782.1"/>
    <property type="molecule type" value="Genomic_DNA"/>
</dbReference>
<evidence type="ECO:0000256" key="1">
    <source>
        <dbReference type="ARBA" id="ARBA00023015"/>
    </source>
</evidence>
<evidence type="ECO:0000256" key="4">
    <source>
        <dbReference type="PROSITE-ProRule" id="PRU00335"/>
    </source>
</evidence>
<dbReference type="InterPro" id="IPR036271">
    <property type="entry name" value="Tet_transcr_reg_TetR-rel_C_sf"/>
</dbReference>
<evidence type="ECO:0000259" key="5">
    <source>
        <dbReference type="PROSITE" id="PS50977"/>
    </source>
</evidence>
<dbReference type="SUPFAM" id="SSF48498">
    <property type="entry name" value="Tetracyclin repressor-like, C-terminal domain"/>
    <property type="match status" value="1"/>
</dbReference>
<keyword evidence="1" id="KW-0805">Transcription regulation</keyword>
<dbReference type="PROSITE" id="PS50977">
    <property type="entry name" value="HTH_TETR_2"/>
    <property type="match status" value="1"/>
</dbReference>
<dbReference type="Gene3D" id="1.10.357.10">
    <property type="entry name" value="Tetracycline Repressor, domain 2"/>
    <property type="match status" value="1"/>
</dbReference>
<feature type="DNA-binding region" description="H-T-H motif" evidence="4">
    <location>
        <begin position="30"/>
        <end position="49"/>
    </location>
</feature>
<dbReference type="Proteomes" id="UP001214250">
    <property type="component" value="Chromosome 1"/>
</dbReference>
<accession>A0ABY7VPZ1</accession>
<sequence>MKTKKPSKAREKLIVTAERLFYAEGIRTVGIDRVTAEAKVAKMTLYNHFASKDELILEVLKYRDGLINNYFNTQIEQFITEGLSPLAAFFTSLKNWFEGEGFRGCAFLNASAELADRDHPGFAFAVEHKKVFKKLIHEVVIKTKGPEGAAFVPAIFLMVEGAIVTAVLEGNSTSADEAMDASMKLLATI</sequence>
<dbReference type="InterPro" id="IPR001647">
    <property type="entry name" value="HTH_TetR"/>
</dbReference>